<evidence type="ECO:0000259" key="2">
    <source>
        <dbReference type="PROSITE" id="PS51789"/>
    </source>
</evidence>
<dbReference type="Pfam" id="PF11648">
    <property type="entry name" value="RIG-I_C-RD"/>
    <property type="match status" value="1"/>
</dbReference>
<dbReference type="Gene3D" id="2.170.150.30">
    <property type="entry name" value="RIG-I-like receptor, C-terminal regulatory domain"/>
    <property type="match status" value="1"/>
</dbReference>
<dbReference type="PANTHER" id="PTHR14074:SF29">
    <property type="entry name" value="DICER-RELATED HELICASE"/>
    <property type="match status" value="1"/>
</dbReference>
<feature type="domain" description="RLR CTR" evidence="2">
    <location>
        <begin position="122"/>
        <end position="251"/>
    </location>
</feature>
<name>A0A0R3PSZ1_ANGCS</name>
<evidence type="ECO:0000256" key="1">
    <source>
        <dbReference type="SAM" id="Phobius"/>
    </source>
</evidence>
<evidence type="ECO:0000313" key="3">
    <source>
        <dbReference type="WBParaSite" id="ACOC_0000882601-mRNA-1"/>
    </source>
</evidence>
<organism evidence="3">
    <name type="scientific">Angiostrongylus costaricensis</name>
    <name type="common">Nematode worm</name>
    <dbReference type="NCBI Taxonomy" id="334426"/>
    <lineage>
        <taxon>Eukaryota</taxon>
        <taxon>Metazoa</taxon>
        <taxon>Ecdysozoa</taxon>
        <taxon>Nematoda</taxon>
        <taxon>Chromadorea</taxon>
        <taxon>Rhabditida</taxon>
        <taxon>Rhabditina</taxon>
        <taxon>Rhabditomorpha</taxon>
        <taxon>Strongyloidea</taxon>
        <taxon>Metastrongylidae</taxon>
        <taxon>Angiostrongylus</taxon>
    </lineage>
</organism>
<dbReference type="InterPro" id="IPR051363">
    <property type="entry name" value="RLR_Helicase"/>
</dbReference>
<dbReference type="WBParaSite" id="ACOC_0000882601-mRNA-1">
    <property type="protein sequence ID" value="ACOC_0000882601-mRNA-1"/>
    <property type="gene ID" value="ACOC_0000882601"/>
</dbReference>
<dbReference type="Gene3D" id="3.40.50.300">
    <property type="entry name" value="P-loop containing nucleotide triphosphate hydrolases"/>
    <property type="match status" value="1"/>
</dbReference>
<dbReference type="PROSITE" id="PS51789">
    <property type="entry name" value="RLR_CTR"/>
    <property type="match status" value="1"/>
</dbReference>
<dbReference type="AlphaFoldDB" id="A0A0R3PSZ1"/>
<dbReference type="InterPro" id="IPR001650">
    <property type="entry name" value="Helicase_C-like"/>
</dbReference>
<proteinExistence type="predicted"/>
<dbReference type="GO" id="GO:0005737">
    <property type="term" value="C:cytoplasm"/>
    <property type="evidence" value="ECO:0007669"/>
    <property type="project" value="TreeGrafter"/>
</dbReference>
<keyword evidence="1" id="KW-1133">Transmembrane helix</keyword>
<dbReference type="PANTHER" id="PTHR14074">
    <property type="entry name" value="HELICASE WITH DEATH DOMAIN-RELATED"/>
    <property type="match status" value="1"/>
</dbReference>
<keyword evidence="1" id="KW-0812">Transmembrane</keyword>
<accession>A0A0R3PSZ1</accession>
<keyword evidence="1" id="KW-0472">Membrane</keyword>
<feature type="transmembrane region" description="Helical" evidence="1">
    <location>
        <begin position="63"/>
        <end position="79"/>
    </location>
</feature>
<dbReference type="SUPFAM" id="SSF52540">
    <property type="entry name" value="P-loop containing nucleoside triphosphate hydrolases"/>
    <property type="match status" value="1"/>
</dbReference>
<reference evidence="3" key="1">
    <citation type="submission" date="2017-02" db="UniProtKB">
        <authorList>
            <consortium name="WormBaseParasite"/>
        </authorList>
    </citation>
    <scope>IDENTIFICATION</scope>
</reference>
<protein>
    <submittedName>
        <fullName evidence="3">RLR CTR domain-containing protein</fullName>
    </submittedName>
</protein>
<dbReference type="InterPro" id="IPR038557">
    <property type="entry name" value="RLR_C_sf"/>
</dbReference>
<dbReference type="InterPro" id="IPR021673">
    <property type="entry name" value="RLR_CTR"/>
</dbReference>
<dbReference type="InterPro" id="IPR027417">
    <property type="entry name" value="P-loop_NTPase"/>
</dbReference>
<sequence length="264" mass="30145">LIYLSAKCCILSGRVSRFREGEARILVSTSVADEGLDVVKCNLVIKYNCATNEIAHVQRKGSYLFYCCAVIFSLFTLLYREFKLFLSDYFSLIELRSCESEGVEEELRVNIQSEATLSSQRIAAQKSLNVSYELLCSKCDALLCTSKDIKTYKNSQYCVCDPSFWSKTFKEKINDPDAQAKFGGIAKVSAIFTRSETKQRLKFRHLCDSLGSSHLNQRVSLFHTGLVPFSPHRWVGKPGAWRKLDRSRNDRYHYHCTNGSEYLT</sequence>
<dbReference type="Pfam" id="PF00271">
    <property type="entry name" value="Helicase_C"/>
    <property type="match status" value="1"/>
</dbReference>